<accession>L2FFT6</accession>
<proteinExistence type="predicted"/>
<dbReference type="HOGENOM" id="CLU_882806_0_0_1"/>
<name>L2FFT6_COLFN</name>
<dbReference type="AlphaFoldDB" id="L2FFT6"/>
<gene>
    <name evidence="1" type="ORF">CGGC5_13554</name>
</gene>
<organism evidence="1">
    <name type="scientific">Colletotrichum fructicola (strain Nara gc5)</name>
    <name type="common">Anthracnose fungus</name>
    <name type="synonym">Colletotrichum gloeosporioides (strain Nara gc5)</name>
    <dbReference type="NCBI Taxonomy" id="1213859"/>
    <lineage>
        <taxon>Eukaryota</taxon>
        <taxon>Fungi</taxon>
        <taxon>Dikarya</taxon>
        <taxon>Ascomycota</taxon>
        <taxon>Pezizomycotina</taxon>
        <taxon>Sordariomycetes</taxon>
        <taxon>Hypocreomycetidae</taxon>
        <taxon>Glomerellales</taxon>
        <taxon>Glomerellaceae</taxon>
        <taxon>Colletotrichum</taxon>
        <taxon>Colletotrichum gloeosporioides species complex</taxon>
    </lineage>
</organism>
<reference evidence="1" key="1">
    <citation type="submission" date="2012-08" db="EMBL/GenBank/DDBJ databases">
        <title>Genome analysis of Colletotrichum orbiculare and Colletotrichum fructicola.</title>
        <authorList>
            <person name="Gan P.H.P."/>
            <person name="Ikeda K."/>
            <person name="Irieda H."/>
            <person name="Narusaka M."/>
            <person name="O'Connell R.J."/>
            <person name="Narusaka Y."/>
            <person name="Takano Y."/>
            <person name="Kubo Y."/>
            <person name="Shirasu K."/>
        </authorList>
    </citation>
    <scope>NUCLEOTIDE SEQUENCE</scope>
    <source>
        <strain evidence="1">Nara gc5</strain>
    </source>
</reference>
<evidence type="ECO:0000313" key="1">
    <source>
        <dbReference type="EMBL" id="ELA25212.1"/>
    </source>
</evidence>
<protein>
    <submittedName>
        <fullName evidence="1">Uncharacterized protein</fullName>
    </submittedName>
</protein>
<sequence>MQLNTLLTSSSSTSIPPFASVFVFAITHPLATSLIQLPSNPLIHFSPLSFNAVAVFFSLAHPSISNSQKKGHRQCSPNAPLNLLISLASSRSRIATVSTLPNKPLTTLASHAHRLATVVSNLRLTLLNPTASSNNLLNHVASALGASTCLALLTSSLTPFGSFRSRLTHLSSSSTSRRPSNQLQHRLSTSPFPHAVTETIPPPCAVATALPSRHVSATAGGRRVPPRPRLNRSALTGIASSQIRCLISGGSRLNCGKLLLVSSSDEDVGGGCASTIFSTHHLLHRVDAPLENPLRARNLLQQLDRAELQVPRRHV</sequence>
<dbReference type="EMBL" id="KB021173">
    <property type="protein sequence ID" value="ELA25212.1"/>
    <property type="molecule type" value="Genomic_DNA"/>
</dbReference>